<feature type="domain" description="EF-hand" evidence="2">
    <location>
        <begin position="392"/>
        <end position="427"/>
    </location>
</feature>
<dbReference type="GO" id="GO:0005509">
    <property type="term" value="F:calcium ion binding"/>
    <property type="evidence" value="ECO:0007669"/>
    <property type="project" value="InterPro"/>
</dbReference>
<evidence type="ECO:0000313" key="4">
    <source>
        <dbReference type="Proteomes" id="UP001230188"/>
    </source>
</evidence>
<accession>A0AAD7ULT9</accession>
<keyword evidence="4" id="KW-1185">Reference proteome</keyword>
<evidence type="ECO:0000313" key="3">
    <source>
        <dbReference type="EMBL" id="KAJ8609136.1"/>
    </source>
</evidence>
<dbReference type="EMBL" id="JAQMWT010000149">
    <property type="protein sequence ID" value="KAJ8609136.1"/>
    <property type="molecule type" value="Genomic_DNA"/>
</dbReference>
<name>A0AAD7ULT9_9STRA</name>
<gene>
    <name evidence="3" type="ORF">CTAYLR_006050</name>
</gene>
<sequence length="480" mass="53353">MAAAAAAAADFGVGELQAVATLFKELKQGRPVSAGRDAQMTRAFETHVNGVLGLLDERLATLNNESDYLAREAEIALAKHGAYDVCFQSAIEMAAPDLVGPLRALCVAHAKLFQGLAQVARAFERDKNAEIEALRVEKERAEHEVNDLMEAARALDDEAEIRHEETMELRRRLGTRRQNAPAVDEAEVARKTTKIWTRNQLVDTIEALRESKAKHDRKCDEARVARDTMQQHMYAFLNQRYGLKTLIVDVAASIRKTAAEHAPADVEICAFVKVLENSLDEPFLEVLSTLKASIRRLLRAKLAVDMKRKSERQVEAALAARLADSPVREAEWQYIITDLYERADHKRVQALLRRKTEGDDGVNPGGGGARRALPYETLVQLLMSYQLAKQQRHLEPIVEGFKARDDDNDGVLTRDAFADLMRDASIWGRTKDEDEVLDVVAEADPYETGVVTFSSAAQSANADLIDALMARSAAKRRSGR</sequence>
<dbReference type="SUPFAM" id="SSF47473">
    <property type="entry name" value="EF-hand"/>
    <property type="match status" value="1"/>
</dbReference>
<dbReference type="PROSITE" id="PS50222">
    <property type="entry name" value="EF_HAND_2"/>
    <property type="match status" value="1"/>
</dbReference>
<dbReference type="AlphaFoldDB" id="A0AAD7ULT9"/>
<evidence type="ECO:0000259" key="2">
    <source>
        <dbReference type="PROSITE" id="PS50222"/>
    </source>
</evidence>
<comment type="caution">
    <text evidence="3">The sequence shown here is derived from an EMBL/GenBank/DDBJ whole genome shotgun (WGS) entry which is preliminary data.</text>
</comment>
<organism evidence="3 4">
    <name type="scientific">Chrysophaeum taylorii</name>
    <dbReference type="NCBI Taxonomy" id="2483200"/>
    <lineage>
        <taxon>Eukaryota</taxon>
        <taxon>Sar</taxon>
        <taxon>Stramenopiles</taxon>
        <taxon>Ochrophyta</taxon>
        <taxon>Pelagophyceae</taxon>
        <taxon>Pelagomonadales</taxon>
        <taxon>Pelagomonadaceae</taxon>
        <taxon>Chrysophaeum</taxon>
    </lineage>
</organism>
<dbReference type="Proteomes" id="UP001230188">
    <property type="component" value="Unassembled WGS sequence"/>
</dbReference>
<dbReference type="PANTHER" id="PTHR16306">
    <property type="entry name" value="TRANSLIN-ASSOCIATED FACTOR X-INTERACTING PROTEIN 1"/>
    <property type="match status" value="1"/>
</dbReference>
<dbReference type="PANTHER" id="PTHR16306:SF1">
    <property type="entry name" value="CHROMOSOME UNDETERMINED SCAFFOLD_7, WHOLE GENOME SHOTGUN SEQUENCE"/>
    <property type="match status" value="1"/>
</dbReference>
<protein>
    <recommendedName>
        <fullName evidence="2">EF-hand domain-containing protein</fullName>
    </recommendedName>
</protein>
<dbReference type="InterPro" id="IPR002048">
    <property type="entry name" value="EF_hand_dom"/>
</dbReference>
<evidence type="ECO:0000256" key="1">
    <source>
        <dbReference type="SAM" id="Coils"/>
    </source>
</evidence>
<feature type="coiled-coil region" evidence="1">
    <location>
        <begin position="198"/>
        <end position="225"/>
    </location>
</feature>
<proteinExistence type="predicted"/>
<dbReference type="GO" id="GO:0005737">
    <property type="term" value="C:cytoplasm"/>
    <property type="evidence" value="ECO:0007669"/>
    <property type="project" value="TreeGrafter"/>
</dbReference>
<keyword evidence="1" id="KW-0175">Coiled coil</keyword>
<dbReference type="InterPro" id="IPR011992">
    <property type="entry name" value="EF-hand-dom_pair"/>
</dbReference>
<dbReference type="Gene3D" id="1.10.238.10">
    <property type="entry name" value="EF-hand"/>
    <property type="match status" value="1"/>
</dbReference>
<feature type="coiled-coil region" evidence="1">
    <location>
        <begin position="124"/>
        <end position="158"/>
    </location>
</feature>
<reference evidence="3" key="1">
    <citation type="submission" date="2023-01" db="EMBL/GenBank/DDBJ databases">
        <title>Metagenome sequencing of chrysophaentin producing Chrysophaeum taylorii.</title>
        <authorList>
            <person name="Davison J."/>
            <person name="Bewley C."/>
        </authorList>
    </citation>
    <scope>NUCLEOTIDE SEQUENCE</scope>
    <source>
        <strain evidence="3">NIES-1699</strain>
    </source>
</reference>